<evidence type="ECO:0000313" key="2">
    <source>
        <dbReference type="Proteomes" id="UP001153954"/>
    </source>
</evidence>
<organism evidence="1 2">
    <name type="scientific">Euphydryas editha</name>
    <name type="common">Edith's checkerspot</name>
    <dbReference type="NCBI Taxonomy" id="104508"/>
    <lineage>
        <taxon>Eukaryota</taxon>
        <taxon>Metazoa</taxon>
        <taxon>Ecdysozoa</taxon>
        <taxon>Arthropoda</taxon>
        <taxon>Hexapoda</taxon>
        <taxon>Insecta</taxon>
        <taxon>Pterygota</taxon>
        <taxon>Neoptera</taxon>
        <taxon>Endopterygota</taxon>
        <taxon>Lepidoptera</taxon>
        <taxon>Glossata</taxon>
        <taxon>Ditrysia</taxon>
        <taxon>Papilionoidea</taxon>
        <taxon>Nymphalidae</taxon>
        <taxon>Nymphalinae</taxon>
        <taxon>Euphydryas</taxon>
    </lineage>
</organism>
<dbReference type="AlphaFoldDB" id="A0AAU9TVY4"/>
<name>A0AAU9TVY4_EUPED</name>
<gene>
    <name evidence="1" type="ORF">EEDITHA_LOCUS5990</name>
</gene>
<dbReference type="EMBL" id="CAKOGL010000009">
    <property type="protein sequence ID" value="CAH2089988.1"/>
    <property type="molecule type" value="Genomic_DNA"/>
</dbReference>
<proteinExistence type="predicted"/>
<accession>A0AAU9TVY4</accession>
<protein>
    <submittedName>
        <fullName evidence="1">Uncharacterized protein</fullName>
    </submittedName>
</protein>
<reference evidence="1" key="1">
    <citation type="submission" date="2022-03" db="EMBL/GenBank/DDBJ databases">
        <authorList>
            <person name="Tunstrom K."/>
        </authorList>
    </citation>
    <scope>NUCLEOTIDE SEQUENCE</scope>
</reference>
<keyword evidence="2" id="KW-1185">Reference proteome</keyword>
<evidence type="ECO:0000313" key="1">
    <source>
        <dbReference type="EMBL" id="CAH2089988.1"/>
    </source>
</evidence>
<sequence>MESLYSLSEEQFAKSIISTVSLDQHVVALAKVTELVQASDVPKQLRPNIIIRALRILRALKYEENLLDHCFKKAIPHPNCDESDYSVRELWQLPREHEWLFQMWRTFIRYYRLRDDSRYVHRNRSWCWCGTWK</sequence>
<dbReference type="Proteomes" id="UP001153954">
    <property type="component" value="Unassembled WGS sequence"/>
</dbReference>
<comment type="caution">
    <text evidence="1">The sequence shown here is derived from an EMBL/GenBank/DDBJ whole genome shotgun (WGS) entry which is preliminary data.</text>
</comment>